<name>A0A9N9W2M1_9HYPO</name>
<dbReference type="Gene3D" id="3.90.180.10">
    <property type="entry name" value="Medium-chain alcohol dehydrogenases, catalytic domain"/>
    <property type="match status" value="1"/>
</dbReference>
<dbReference type="SMART" id="SM00827">
    <property type="entry name" value="PKS_AT"/>
    <property type="match status" value="1"/>
</dbReference>
<feature type="domain" description="Carrier" evidence="7">
    <location>
        <begin position="2265"/>
        <end position="2339"/>
    </location>
</feature>
<dbReference type="InterPro" id="IPR049551">
    <property type="entry name" value="PKS_DH_C"/>
</dbReference>
<dbReference type="PROSITE" id="PS52019">
    <property type="entry name" value="PKS_MFAS_DH"/>
    <property type="match status" value="1"/>
</dbReference>
<dbReference type="GO" id="GO:0031177">
    <property type="term" value="F:phosphopantetheine binding"/>
    <property type="evidence" value="ECO:0007669"/>
    <property type="project" value="InterPro"/>
</dbReference>
<keyword evidence="4" id="KW-0560">Oxidoreductase</keyword>
<dbReference type="InterPro" id="IPR001227">
    <property type="entry name" value="Ac_transferase_dom_sf"/>
</dbReference>
<feature type="active site" description="Proton acceptor; for dehydratase activity" evidence="6">
    <location>
        <position position="960"/>
    </location>
</feature>
<dbReference type="Proteomes" id="UP000775872">
    <property type="component" value="Unassembled WGS sequence"/>
</dbReference>
<dbReference type="SUPFAM" id="SSF47336">
    <property type="entry name" value="ACP-like"/>
    <property type="match status" value="1"/>
</dbReference>
<dbReference type="InterPro" id="IPR020807">
    <property type="entry name" value="PKS_DH"/>
</dbReference>
<dbReference type="Gene3D" id="1.10.1200.10">
    <property type="entry name" value="ACP-like"/>
    <property type="match status" value="1"/>
</dbReference>
<evidence type="ECO:0000259" key="8">
    <source>
        <dbReference type="PROSITE" id="PS52004"/>
    </source>
</evidence>
<dbReference type="InterPro" id="IPR036291">
    <property type="entry name" value="NAD(P)-bd_dom_sf"/>
</dbReference>
<dbReference type="Gene3D" id="3.10.129.110">
    <property type="entry name" value="Polyketide synthase dehydratase"/>
    <property type="match status" value="1"/>
</dbReference>
<dbReference type="SUPFAM" id="SSF50129">
    <property type="entry name" value="GroES-like"/>
    <property type="match status" value="1"/>
</dbReference>
<proteinExistence type="predicted"/>
<dbReference type="GO" id="GO:0016491">
    <property type="term" value="F:oxidoreductase activity"/>
    <property type="evidence" value="ECO:0007669"/>
    <property type="project" value="UniProtKB-KW"/>
</dbReference>
<organism evidence="10 11">
    <name type="scientific">Clonostachys solani</name>
    <dbReference type="NCBI Taxonomy" id="160281"/>
    <lineage>
        <taxon>Eukaryota</taxon>
        <taxon>Fungi</taxon>
        <taxon>Dikarya</taxon>
        <taxon>Ascomycota</taxon>
        <taxon>Pezizomycotina</taxon>
        <taxon>Sordariomycetes</taxon>
        <taxon>Hypocreomycetidae</taxon>
        <taxon>Hypocreales</taxon>
        <taxon>Bionectriaceae</taxon>
        <taxon>Clonostachys</taxon>
    </lineage>
</organism>
<dbReference type="InterPro" id="IPR016035">
    <property type="entry name" value="Acyl_Trfase/lysoPLipase"/>
</dbReference>
<dbReference type="EMBL" id="CABFOC020000002">
    <property type="protein sequence ID" value="CAH0039134.1"/>
    <property type="molecule type" value="Genomic_DNA"/>
</dbReference>
<dbReference type="PROSITE" id="PS52004">
    <property type="entry name" value="KS3_2"/>
    <property type="match status" value="1"/>
</dbReference>
<evidence type="ECO:0008006" key="12">
    <source>
        <dbReference type="Google" id="ProtNLM"/>
    </source>
</evidence>
<dbReference type="PROSITE" id="PS00012">
    <property type="entry name" value="PHOSPHOPANTETHEINE"/>
    <property type="match status" value="1"/>
</dbReference>
<dbReference type="CDD" id="cd00833">
    <property type="entry name" value="PKS"/>
    <property type="match status" value="1"/>
</dbReference>
<evidence type="ECO:0000313" key="10">
    <source>
        <dbReference type="EMBL" id="CAH0039134.1"/>
    </source>
</evidence>
<dbReference type="InterPro" id="IPR014031">
    <property type="entry name" value="Ketoacyl_synth_C"/>
</dbReference>
<feature type="domain" description="PKS/mFAS DH" evidence="9">
    <location>
        <begin position="928"/>
        <end position="1227"/>
    </location>
</feature>
<dbReference type="GO" id="GO:0030639">
    <property type="term" value="P:polyketide biosynthetic process"/>
    <property type="evidence" value="ECO:0007669"/>
    <property type="project" value="UniProtKB-ARBA"/>
</dbReference>
<dbReference type="Pfam" id="PF16197">
    <property type="entry name" value="KAsynt_C_assoc"/>
    <property type="match status" value="1"/>
</dbReference>
<dbReference type="GO" id="GO:0006633">
    <property type="term" value="P:fatty acid biosynthetic process"/>
    <property type="evidence" value="ECO:0007669"/>
    <property type="project" value="TreeGrafter"/>
</dbReference>
<dbReference type="GO" id="GO:0004312">
    <property type="term" value="F:fatty acid synthase activity"/>
    <property type="evidence" value="ECO:0007669"/>
    <property type="project" value="TreeGrafter"/>
</dbReference>
<feature type="domain" description="Ketosynthase family 3 (KS3)" evidence="8">
    <location>
        <begin position="2"/>
        <end position="427"/>
    </location>
</feature>
<dbReference type="CDD" id="cd05274">
    <property type="entry name" value="KR_FAS_SDR_x"/>
    <property type="match status" value="1"/>
</dbReference>
<dbReference type="Gene3D" id="3.40.47.10">
    <property type="match status" value="1"/>
</dbReference>
<dbReference type="SMART" id="SM00822">
    <property type="entry name" value="PKS_KR"/>
    <property type="match status" value="1"/>
</dbReference>
<evidence type="ECO:0000256" key="3">
    <source>
        <dbReference type="ARBA" id="ARBA00022679"/>
    </source>
</evidence>
<dbReference type="Pfam" id="PF14765">
    <property type="entry name" value="PS-DH"/>
    <property type="match status" value="1"/>
</dbReference>
<dbReference type="InterPro" id="IPR013968">
    <property type="entry name" value="PKS_KR"/>
</dbReference>
<dbReference type="Gene3D" id="3.40.50.720">
    <property type="entry name" value="NAD(P)-binding Rossmann-like Domain"/>
    <property type="match status" value="2"/>
</dbReference>
<accession>A0A9N9W2M1</accession>
<sequence>MEDDIAVIGIGLRFPGDADSPEGLWKVLEGGESQWSEFPKDRLNIEGYFHPGGDRQGSISFKGAHFLKNDVSTFDAPFFSVSVDDARAIDPQQRILLEVSYEALESAGIRKEDVEGSDTAVYVGSFVKDYEQICLRDPDWQPQYAATGNGIAIMANRISYAFNFHGPSMTIDTGCSGSLVAIHLAAKSLQNGECSLALAAGAGLILTPNTIMPMTALNFLSPDGKCFTFDGRANGYGRGEGVGVVVLKRLSDALRDNDTIRSVIRGTRVNQDGRTPGITLPSKEAQVDNIRSLYTSVGLDFGQTAYVECHGTGTQAGDWRELKAVSETLAQNRPIDQPIIVGSLKPNIGHLEGAAGVAGLIKGVLVLEHGKIPPNINFEHGNPSINFHEWKVKVPTRLMDWPLPGIRRVSVNCFGFGGTNAHVILEEAQGYLEARGLTESSSSMSVNHDQPHGVKRQATPRIFCFSSNEKAGVKRVIKSHLKYLEDDKARLSTEFLASYSYTLCCRRSSLEWKHYIVASSADELLDKMNNQEMPRLRRSAIDKQSRICFAFCGQGSGWTRIEELLQYPSFEKSLRDASEYLEKVLGSSFNLMGEILSPAESKSKPEIAQPATTAIQIAMVDLLQSLSIAPQHVIGHSSGEIAAAYAGGALTREAAWEIAYFRGMAAARLSHIQGDAKGAMLATGMSFEEAQTYLRSSGWDVEIACINSPRSVTLSGESQAVNRVANELKERGVFYRLLPVDVAYHSRQMKCVEEYYQILLKHITANPLRPDVAMFSSVHGGRLQGPELDGFYWANNMVSPVQFQVAIRNMMGLQSEERPTIIVELSPQMSLKSPILDTLSDLSLKSLPAYFSIADRKLGFSRSVPQVAAEIWSRGHQIDLSPIITSGALPVVPRCLSDLPPYSWNHSNSYWHESHLGESNRFRAYPRQDLIGAPTTDSIPFEPRWRGFLRVSENPWIQDHQVQKTIVYPAAGMISMVLEGAKQISHGDENIRGYEICRMKIEKAMVIPTTKHGLEMALNIKMNPYLDGNGGQHSFSIYSKQLGAPWERHVTGFLRCLHSSRPREASECEVDDLEKQRANCTNALVPRQLYEHMDTLGMNYGPMFQNIVEIRQGNGCCSSQVRIPDTKSKMPAAFEYPHLLHPATLDSMFQTLFAIEPIPMVPTFIDSIFVTADIGLGSSRDFFGFSTASRVGIGNARADITMRQRNSDSLVVVKGLQLTALENSSPGSESGGFLPNHRNLCTEIVWEKDATFATPRYLRDVLNFWGHKHPELSILQVGGSVSLTQAVLANLCPSGCVAPRLSRYTIGHIEGDQQAALDDEVLPDKKAVPFIEYVKFDGSENLSAYHLILVVNRMGVDLDSLGSYLKPDGRILDIPSYNSIDAANGIDTETQDSGIDILELGQIEVQTLQKPQGTGDILSHHIVFLHHDQLDEQISKLIAIFSSNSSLETSSVSLSESVVDPSILADKIIVSLLDLARNVNQACFTYNWTEPEFKMFHHMQQKAKGILWITQGAHMRPLHPKASPIVALARTLMSEDPLKIIVTLDLATGTNPGHEKICGLVSNILLRSFGPSSTSSLRETEFAEESGQLYIPRLTPVSNLNKIIEKSGNDALISRIQFHPKPSALEPGLKFTISRPGLTEGGAYFTRCPSQNLEANEVKITFNSAIASHLDIEVAKGRTNKSSICMDMIGRVVSSGRQVAHVSQGDKVIALVADGALQNVLHVDSRFVTAHRPGLIPSCFVSAYYALVDIGRLGPGRTALVHGGASCFGLAAIQICHIIGVEVFVTVMGAEISSQRDALERGGLKPDHIIEANSDEFINFVMENTGGKGVDVLYNPTQEHASINVRCVRRGGSIIQLEQIDRCIAREIPIRGTFVAFDLSQMMHDNIDDVARLFRLTMDLIHDSPLDFMTPASTPAEFEIDRPMEALRHMEQAPYLGHATIKGDYNPSQRVPVLSEDISSRFRNAIDPNGTYLLVGGLGGLGRSISDLLVTNGARSLVFLSRSGASSDEAKRFINQLSQNGVRTSVFQVDICDRLAVARSLQEMKAGGAPPLRGVFQCAAVIKDAVFDNMTYSDWLSAFRPKAEGSWNIVDAVEASKQDPFFIFLASSAGVIGNRGQANYASGNCFEDALARHLRIRGKHAVSIDLGPVLGAGMLAEDEGILDALRASGFYGIRHEDFLQVLEHAITMEILPGQRMPAQVILGVGTGGLMLQNQPADPYWSRTALYSYLNLVDMPPPDLSGGSAGLVMDIKSSLASCASVDAAAEIACTGLASMLAKAMNMHLEEMDTGKPPNSYGVDSLVAVGVRNWILSNCGVQVSVFEILSEKTIAELAVLVAEKGSFGDHHDYTEEG</sequence>
<dbReference type="InterPro" id="IPR036736">
    <property type="entry name" value="ACP-like_sf"/>
</dbReference>
<evidence type="ECO:0000259" key="7">
    <source>
        <dbReference type="PROSITE" id="PS50075"/>
    </source>
</evidence>
<dbReference type="InterPro" id="IPR042104">
    <property type="entry name" value="PKS_dehydratase_sf"/>
</dbReference>
<dbReference type="Pfam" id="PF23114">
    <property type="entry name" value="NAD-bd_HRPKS_sdrA"/>
    <property type="match status" value="1"/>
</dbReference>
<evidence type="ECO:0000256" key="2">
    <source>
        <dbReference type="ARBA" id="ARBA00022553"/>
    </source>
</evidence>
<dbReference type="InterPro" id="IPR020806">
    <property type="entry name" value="PKS_PP-bd"/>
</dbReference>
<dbReference type="SMART" id="SM00826">
    <property type="entry name" value="PKS_DH"/>
    <property type="match status" value="1"/>
</dbReference>
<dbReference type="InterPro" id="IPR049552">
    <property type="entry name" value="PKS_DH_N"/>
</dbReference>
<dbReference type="Pfam" id="PF21089">
    <property type="entry name" value="PKS_DH_N"/>
    <property type="match status" value="1"/>
</dbReference>
<dbReference type="InterPro" id="IPR014043">
    <property type="entry name" value="Acyl_transferase_dom"/>
</dbReference>
<dbReference type="OrthoDB" id="329835at2759"/>
<feature type="region of interest" description="N-terminal hotdog fold" evidence="6">
    <location>
        <begin position="928"/>
        <end position="1061"/>
    </location>
</feature>
<dbReference type="Pfam" id="PF08659">
    <property type="entry name" value="KR"/>
    <property type="match status" value="1"/>
</dbReference>
<dbReference type="InterPro" id="IPR050091">
    <property type="entry name" value="PKS_NRPS_Biosynth_Enz"/>
</dbReference>
<dbReference type="InterPro" id="IPR016036">
    <property type="entry name" value="Malonyl_transacylase_ACP-bd"/>
</dbReference>
<feature type="region of interest" description="C-terminal hotdog fold" evidence="6">
    <location>
        <begin position="1081"/>
        <end position="1227"/>
    </location>
</feature>
<dbReference type="InterPro" id="IPR020843">
    <property type="entry name" value="ER"/>
</dbReference>
<dbReference type="SMART" id="SM00823">
    <property type="entry name" value="PKS_PP"/>
    <property type="match status" value="1"/>
</dbReference>
<feature type="active site" description="Proton donor; for dehydratase activity" evidence="6">
    <location>
        <position position="1146"/>
    </location>
</feature>
<dbReference type="SMART" id="SM00829">
    <property type="entry name" value="PKS_ER"/>
    <property type="match status" value="1"/>
</dbReference>
<dbReference type="InterPro" id="IPR049900">
    <property type="entry name" value="PKS_mFAS_DH"/>
</dbReference>
<dbReference type="PANTHER" id="PTHR43775:SF29">
    <property type="entry name" value="ASPERFURANONE POLYKETIDE SYNTHASE AFOG-RELATED"/>
    <property type="match status" value="1"/>
</dbReference>
<dbReference type="SMART" id="SM00825">
    <property type="entry name" value="PKS_KS"/>
    <property type="match status" value="1"/>
</dbReference>
<reference evidence="11" key="1">
    <citation type="submission" date="2019-06" db="EMBL/GenBank/DDBJ databases">
        <authorList>
            <person name="Broberg M."/>
        </authorList>
    </citation>
    <scope>NUCLEOTIDE SEQUENCE [LARGE SCALE GENOMIC DNA]</scope>
</reference>
<dbReference type="InterPro" id="IPR057326">
    <property type="entry name" value="KR_dom"/>
</dbReference>
<keyword evidence="1" id="KW-0596">Phosphopantetheine</keyword>
<dbReference type="InterPro" id="IPR009081">
    <property type="entry name" value="PP-bd_ACP"/>
</dbReference>
<dbReference type="SUPFAM" id="SSF55048">
    <property type="entry name" value="Probable ACP-binding domain of malonyl-CoA ACP transacylase"/>
    <property type="match status" value="1"/>
</dbReference>
<evidence type="ECO:0000256" key="5">
    <source>
        <dbReference type="ARBA" id="ARBA00023268"/>
    </source>
</evidence>
<dbReference type="InterPro" id="IPR011032">
    <property type="entry name" value="GroES-like_sf"/>
</dbReference>
<dbReference type="InterPro" id="IPR032821">
    <property type="entry name" value="PKS_assoc"/>
</dbReference>
<protein>
    <recommendedName>
        <fullName evidence="12">Polyketide synthase</fullName>
    </recommendedName>
</protein>
<evidence type="ECO:0000256" key="4">
    <source>
        <dbReference type="ARBA" id="ARBA00023002"/>
    </source>
</evidence>
<dbReference type="Gene3D" id="3.40.366.10">
    <property type="entry name" value="Malonyl-Coenzyme A Acyl Carrier Protein, domain 2"/>
    <property type="match status" value="1"/>
</dbReference>
<gene>
    <name evidence="10" type="ORF">CSOL1703_00003449</name>
</gene>
<dbReference type="PROSITE" id="PS50075">
    <property type="entry name" value="CARRIER"/>
    <property type="match status" value="1"/>
</dbReference>
<dbReference type="InterPro" id="IPR056501">
    <property type="entry name" value="NAD-bd_HRPKS_sdrA"/>
</dbReference>
<dbReference type="SUPFAM" id="SSF52151">
    <property type="entry name" value="FabD/lysophospholipase-like"/>
    <property type="match status" value="1"/>
</dbReference>
<evidence type="ECO:0000256" key="1">
    <source>
        <dbReference type="ARBA" id="ARBA00022450"/>
    </source>
</evidence>
<comment type="caution">
    <text evidence="10">The sequence shown here is derived from an EMBL/GenBank/DDBJ whole genome shotgun (WGS) entry which is preliminary data.</text>
</comment>
<dbReference type="Pfam" id="PF00698">
    <property type="entry name" value="Acyl_transf_1"/>
    <property type="match status" value="1"/>
</dbReference>
<dbReference type="PANTHER" id="PTHR43775">
    <property type="entry name" value="FATTY ACID SYNTHASE"/>
    <property type="match status" value="1"/>
</dbReference>
<evidence type="ECO:0000259" key="9">
    <source>
        <dbReference type="PROSITE" id="PS52019"/>
    </source>
</evidence>
<dbReference type="CDD" id="cd05195">
    <property type="entry name" value="enoyl_red"/>
    <property type="match status" value="1"/>
</dbReference>
<keyword evidence="11" id="KW-1185">Reference proteome</keyword>
<keyword evidence="2" id="KW-0597">Phosphoprotein</keyword>
<keyword evidence="5" id="KW-0511">Multifunctional enzyme</keyword>
<dbReference type="Pfam" id="PF02801">
    <property type="entry name" value="Ketoacyl-synt_C"/>
    <property type="match status" value="1"/>
</dbReference>
<evidence type="ECO:0000313" key="11">
    <source>
        <dbReference type="Proteomes" id="UP000775872"/>
    </source>
</evidence>
<dbReference type="InterPro" id="IPR016039">
    <property type="entry name" value="Thiolase-like"/>
</dbReference>
<dbReference type="InterPro" id="IPR014030">
    <property type="entry name" value="Ketoacyl_synth_N"/>
</dbReference>
<dbReference type="SUPFAM" id="SSF51735">
    <property type="entry name" value="NAD(P)-binding Rossmann-fold domains"/>
    <property type="match status" value="2"/>
</dbReference>
<dbReference type="SUPFAM" id="SSF53901">
    <property type="entry name" value="Thiolase-like"/>
    <property type="match status" value="1"/>
</dbReference>
<dbReference type="InterPro" id="IPR006162">
    <property type="entry name" value="Ppantetheine_attach_site"/>
</dbReference>
<keyword evidence="3" id="KW-0808">Transferase</keyword>
<evidence type="ECO:0000256" key="6">
    <source>
        <dbReference type="PROSITE-ProRule" id="PRU01363"/>
    </source>
</evidence>
<reference evidence="10 11" key="2">
    <citation type="submission" date="2021-10" db="EMBL/GenBank/DDBJ databases">
        <authorList>
            <person name="Piombo E."/>
        </authorList>
    </citation>
    <scope>NUCLEOTIDE SEQUENCE [LARGE SCALE GENOMIC DNA]</scope>
</reference>
<dbReference type="InterPro" id="IPR020841">
    <property type="entry name" value="PKS_Beta-ketoAc_synthase_dom"/>
</dbReference>
<dbReference type="Pfam" id="PF00109">
    <property type="entry name" value="ketoacyl-synt"/>
    <property type="match status" value="1"/>
</dbReference>
<dbReference type="CDD" id="cd14273">
    <property type="entry name" value="UBA_TAP-C_like"/>
    <property type="match status" value="1"/>
</dbReference>